<protein>
    <submittedName>
        <fullName evidence="2">Ser thr protein phosphatase</fullName>
    </submittedName>
</protein>
<dbReference type="InterPro" id="IPR051693">
    <property type="entry name" value="UPF0046_metallophosphoest"/>
</dbReference>
<dbReference type="InterPro" id="IPR029052">
    <property type="entry name" value="Metallo-depent_PP-like"/>
</dbReference>
<dbReference type="Proteomes" id="UP000037460">
    <property type="component" value="Unassembled WGS sequence"/>
</dbReference>
<name>A0A0M0JQP1_9EUKA</name>
<evidence type="ECO:0000313" key="2">
    <source>
        <dbReference type="EMBL" id="KOO28795.1"/>
    </source>
</evidence>
<evidence type="ECO:0000313" key="3">
    <source>
        <dbReference type="Proteomes" id="UP000037460"/>
    </source>
</evidence>
<feature type="domain" description="Calcineurin-like phosphoesterase" evidence="1">
    <location>
        <begin position="28"/>
        <end position="246"/>
    </location>
</feature>
<reference evidence="3" key="1">
    <citation type="journal article" date="2015" name="PLoS Genet.">
        <title>Genome Sequence and Transcriptome Analyses of Chrysochromulina tobin: Metabolic Tools for Enhanced Algal Fitness in the Prominent Order Prymnesiales (Haptophyceae).</title>
        <authorList>
            <person name="Hovde B.T."/>
            <person name="Deodato C.R."/>
            <person name="Hunsperger H.M."/>
            <person name="Ryken S.A."/>
            <person name="Yost W."/>
            <person name="Jha R.K."/>
            <person name="Patterson J."/>
            <person name="Monnat R.J. Jr."/>
            <person name="Barlow S.B."/>
            <person name="Starkenburg S.R."/>
            <person name="Cattolico R.A."/>
        </authorList>
    </citation>
    <scope>NUCLEOTIDE SEQUENCE</scope>
    <source>
        <strain evidence="3">CCMP291</strain>
    </source>
</reference>
<evidence type="ECO:0000259" key="1">
    <source>
        <dbReference type="Pfam" id="PF00149"/>
    </source>
</evidence>
<gene>
    <name evidence="2" type="ORF">Ctob_006994</name>
</gene>
<dbReference type="SUPFAM" id="SSF56300">
    <property type="entry name" value="Metallo-dependent phosphatases"/>
    <property type="match status" value="1"/>
</dbReference>
<dbReference type="Pfam" id="PF00149">
    <property type="entry name" value="Metallophos"/>
    <property type="match status" value="1"/>
</dbReference>
<accession>A0A0M0JQP1</accession>
<dbReference type="EMBL" id="JWZX01002514">
    <property type="protein sequence ID" value="KOO28795.1"/>
    <property type="molecule type" value="Genomic_DNA"/>
</dbReference>
<dbReference type="OrthoDB" id="445330at2759"/>
<dbReference type="AlphaFoldDB" id="A0A0M0JQP1"/>
<dbReference type="GO" id="GO:0016787">
    <property type="term" value="F:hydrolase activity"/>
    <property type="evidence" value="ECO:0007669"/>
    <property type="project" value="InterPro"/>
</dbReference>
<dbReference type="PANTHER" id="PTHR12905">
    <property type="entry name" value="METALLOPHOSPHOESTERASE"/>
    <property type="match status" value="1"/>
</dbReference>
<comment type="caution">
    <text evidence="2">The sequence shown here is derived from an EMBL/GenBank/DDBJ whole genome shotgun (WGS) entry which is preliminary data.</text>
</comment>
<organism evidence="2 3">
    <name type="scientific">Chrysochromulina tobinii</name>
    <dbReference type="NCBI Taxonomy" id="1460289"/>
    <lineage>
        <taxon>Eukaryota</taxon>
        <taxon>Haptista</taxon>
        <taxon>Haptophyta</taxon>
        <taxon>Prymnesiophyceae</taxon>
        <taxon>Prymnesiales</taxon>
        <taxon>Chrysochromulinaceae</taxon>
        <taxon>Chrysochromulina</taxon>
    </lineage>
</organism>
<keyword evidence="3" id="KW-1185">Reference proteome</keyword>
<dbReference type="InterPro" id="IPR004843">
    <property type="entry name" value="Calcineurin-like_PHP"/>
</dbReference>
<sequence>MAMLVAGQGEPQLMPIASLPPKAADRVRVVAISDTHLLHGKLVLPEGDLLVHAGDMCYEESRSLDAERVEAFLTSGGTATTILSELPTLDILESLRWIQGQVRERGFEHAVIVGGNHDFTLDRLGAPESTALCDAFGLEYLHDGQQPVSLHFESAGRDLTVWGSGASLGNTVLDKERAIKSGNTAFQTDDATFARSSSHVCKADIIVVHGPPREMLMGKKGKALEAVNALLSRVQPELFICGHAHNGRDLTKDRVAALPDGRGIGINACVSSTYNSIYGYPIVVDL</sequence>
<dbReference type="Gene3D" id="3.60.21.10">
    <property type="match status" value="1"/>
</dbReference>
<proteinExistence type="predicted"/>
<dbReference type="PANTHER" id="PTHR12905:SF0">
    <property type="entry name" value="CALCINEURIN-LIKE PHOSPHOESTERASE DOMAIN-CONTAINING PROTEIN"/>
    <property type="match status" value="1"/>
</dbReference>